<dbReference type="InParanoid" id="A0A167P3T5"/>
<keyword evidence="1" id="KW-0175">Coiled coil</keyword>
<organism evidence="3 4">
    <name type="scientific">Phycomyces blakesleeanus (strain ATCC 8743b / DSM 1359 / FGSC 10004 / NBRC 33097 / NRRL 1555)</name>
    <dbReference type="NCBI Taxonomy" id="763407"/>
    <lineage>
        <taxon>Eukaryota</taxon>
        <taxon>Fungi</taxon>
        <taxon>Fungi incertae sedis</taxon>
        <taxon>Mucoromycota</taxon>
        <taxon>Mucoromycotina</taxon>
        <taxon>Mucoromycetes</taxon>
        <taxon>Mucorales</taxon>
        <taxon>Phycomycetaceae</taxon>
        <taxon>Phycomyces</taxon>
    </lineage>
</organism>
<proteinExistence type="predicted"/>
<protein>
    <recommendedName>
        <fullName evidence="5">DASH complex subunit DAD4</fullName>
    </recommendedName>
</protein>
<dbReference type="EMBL" id="KV440975">
    <property type="protein sequence ID" value="OAD77194.1"/>
    <property type="molecule type" value="Genomic_DNA"/>
</dbReference>
<dbReference type="GeneID" id="28991761"/>
<dbReference type="RefSeq" id="XP_018295234.1">
    <property type="nucleotide sequence ID" value="XM_018430855.1"/>
</dbReference>
<feature type="region of interest" description="Disordered" evidence="2">
    <location>
        <begin position="65"/>
        <end position="92"/>
    </location>
</feature>
<evidence type="ECO:0008006" key="5">
    <source>
        <dbReference type="Google" id="ProtNLM"/>
    </source>
</evidence>
<feature type="coiled-coil region" evidence="1">
    <location>
        <begin position="12"/>
        <end position="47"/>
    </location>
</feature>
<dbReference type="Proteomes" id="UP000077315">
    <property type="component" value="Unassembled WGS sequence"/>
</dbReference>
<sequence length="92" mass="10721">MRTLEDAIVSEIQLLVDNIAKLNEIVADANERNVVQLIDQLRRTETKMSLVYTFFKTAMYSNSQWNTDQQQQQQKDSIEPKDDVQTNRPAFT</sequence>
<feature type="compositionally biased region" description="Basic and acidic residues" evidence="2">
    <location>
        <begin position="76"/>
        <end position="85"/>
    </location>
</feature>
<reference evidence="4" key="1">
    <citation type="submission" date="2015-06" db="EMBL/GenBank/DDBJ databases">
        <title>Expansion of signal transduction pathways in fungi by whole-genome duplication.</title>
        <authorList>
            <consortium name="DOE Joint Genome Institute"/>
            <person name="Corrochano L.M."/>
            <person name="Kuo A."/>
            <person name="Marcet-Houben M."/>
            <person name="Polaino S."/>
            <person name="Salamov A."/>
            <person name="Villalobos J.M."/>
            <person name="Alvarez M.I."/>
            <person name="Avalos J."/>
            <person name="Benito E.P."/>
            <person name="Benoit I."/>
            <person name="Burger G."/>
            <person name="Camino L.P."/>
            <person name="Canovas D."/>
            <person name="Cerda-Olmedo E."/>
            <person name="Cheng J.-F."/>
            <person name="Dominguez A."/>
            <person name="Elias M."/>
            <person name="Eslava A.P."/>
            <person name="Glaser F."/>
            <person name="Grimwood J."/>
            <person name="Gutierrez G."/>
            <person name="Heitman J."/>
            <person name="Henrissat B."/>
            <person name="Iturriaga E.A."/>
            <person name="Lang B.F."/>
            <person name="Lavin J.L."/>
            <person name="Lee S."/>
            <person name="Li W."/>
            <person name="Lindquist E."/>
            <person name="Lopez-Garcia S."/>
            <person name="Luque E.M."/>
            <person name="Marcos A.T."/>
            <person name="Martin J."/>
            <person name="McCluskey K."/>
            <person name="Medina H.R."/>
            <person name="Miralles-Duran A."/>
            <person name="Miyazaki A."/>
            <person name="Munoz-Torres E."/>
            <person name="Oguiza J.A."/>
            <person name="Ohm R."/>
            <person name="Olmedo M."/>
            <person name="Orejas M."/>
            <person name="Ortiz-Castellanos L."/>
            <person name="Pisabarro A.G."/>
            <person name="Rodriguez-Romero J."/>
            <person name="Ruiz-Herrera J."/>
            <person name="Ruiz-Vazquez R."/>
            <person name="Sanz C."/>
            <person name="Schackwitz W."/>
            <person name="Schmutz J."/>
            <person name="Shahriari M."/>
            <person name="Shelest E."/>
            <person name="Silva-Franco F."/>
            <person name="Soanes D."/>
            <person name="Syed K."/>
            <person name="Tagua V.G."/>
            <person name="Talbot N.J."/>
            <person name="Thon M."/>
            <person name="De vries R.P."/>
            <person name="Wiebenga A."/>
            <person name="Yadav J.S."/>
            <person name="Braun E.L."/>
            <person name="Baker S."/>
            <person name="Garre V."/>
            <person name="Horwitz B."/>
            <person name="Torres-Martinez S."/>
            <person name="Idnurm A."/>
            <person name="Herrera-Estrella A."/>
            <person name="Gabaldon T."/>
            <person name="Grigoriev I.V."/>
        </authorList>
    </citation>
    <scope>NUCLEOTIDE SEQUENCE [LARGE SCALE GENOMIC DNA]</scope>
    <source>
        <strain evidence="4">NRRL 1555(-)</strain>
    </source>
</reference>
<dbReference type="GO" id="GO:0042729">
    <property type="term" value="C:DASH complex"/>
    <property type="evidence" value="ECO:0007669"/>
    <property type="project" value="InterPro"/>
</dbReference>
<name>A0A167P3T5_PHYB8</name>
<dbReference type="InterPro" id="IPR013965">
    <property type="entry name" value="DASH_Dad3"/>
</dbReference>
<dbReference type="GO" id="GO:0008608">
    <property type="term" value="P:attachment of spindle microtubules to kinetochore"/>
    <property type="evidence" value="ECO:0007669"/>
    <property type="project" value="InterPro"/>
</dbReference>
<dbReference type="OrthoDB" id="2443965at2759"/>
<evidence type="ECO:0000313" key="4">
    <source>
        <dbReference type="Proteomes" id="UP000077315"/>
    </source>
</evidence>
<dbReference type="Pfam" id="PF08656">
    <property type="entry name" value="DASH_Dad3"/>
    <property type="match status" value="1"/>
</dbReference>
<evidence type="ECO:0000313" key="3">
    <source>
        <dbReference type="EMBL" id="OAD77194.1"/>
    </source>
</evidence>
<dbReference type="STRING" id="763407.A0A167P3T5"/>
<dbReference type="VEuPathDB" id="FungiDB:PHYBLDRAFT_142697"/>
<gene>
    <name evidence="3" type="ORF">PHYBLDRAFT_142697</name>
</gene>
<dbReference type="GO" id="GO:0072686">
    <property type="term" value="C:mitotic spindle"/>
    <property type="evidence" value="ECO:0007669"/>
    <property type="project" value="InterPro"/>
</dbReference>
<dbReference type="AlphaFoldDB" id="A0A167P3T5"/>
<keyword evidence="4" id="KW-1185">Reference proteome</keyword>
<evidence type="ECO:0000256" key="1">
    <source>
        <dbReference type="SAM" id="Coils"/>
    </source>
</evidence>
<evidence type="ECO:0000256" key="2">
    <source>
        <dbReference type="SAM" id="MobiDB-lite"/>
    </source>
</evidence>
<accession>A0A167P3T5</accession>